<dbReference type="SUPFAM" id="SSF111369">
    <property type="entry name" value="HlyD-like secretion proteins"/>
    <property type="match status" value="1"/>
</dbReference>
<dbReference type="Gene3D" id="1.10.287.470">
    <property type="entry name" value="Helix hairpin bin"/>
    <property type="match status" value="1"/>
</dbReference>
<comment type="similarity">
    <text evidence="1">Belongs to the membrane fusion protein (MFP) (TC 8.A.1) family.</text>
</comment>
<evidence type="ECO:0000259" key="4">
    <source>
        <dbReference type="Pfam" id="PF25954"/>
    </source>
</evidence>
<dbReference type="GO" id="GO:1990281">
    <property type="term" value="C:efflux pump complex"/>
    <property type="evidence" value="ECO:0007669"/>
    <property type="project" value="TreeGrafter"/>
</dbReference>
<dbReference type="PANTHER" id="PTHR30469:SF11">
    <property type="entry name" value="BLL4320 PROTEIN"/>
    <property type="match status" value="1"/>
</dbReference>
<dbReference type="PANTHER" id="PTHR30469">
    <property type="entry name" value="MULTIDRUG RESISTANCE PROTEIN MDTA"/>
    <property type="match status" value="1"/>
</dbReference>
<sequence>MYSALAQGQSRGNERPANVVVQPLTFSPITLSIETVGSAEAFRSVSLYAAVGDRVEQVYFTPGQRVSKGDVLVALDARRQEIAVKRAEIELADKERTLKRVKNSLKKDAVTQSQLDDALTQRDLALVALEEAIANLEDRRVVAPFDGIVGLTNVEPGDRIDTNTLITTLDDRQTLFVNFDAPESALSMLEIDNPVELQPWNNRDISLNAVIKEMDSRVNLDDRTIRVRALLDNDADLFRPGLSFRVTLTLEGESYPMIPEAALSWGATSAHVWVEREQKAAREAVTIKQRRRGYILVEGNISEQDNLIIEGIQQLRAGQAVSTSTMMSQVR</sequence>
<dbReference type="AlphaFoldDB" id="A0A3N5XXF7"/>
<dbReference type="NCBIfam" id="TIGR01730">
    <property type="entry name" value="RND_mfp"/>
    <property type="match status" value="1"/>
</dbReference>
<dbReference type="Pfam" id="PF25917">
    <property type="entry name" value="BSH_RND"/>
    <property type="match status" value="1"/>
</dbReference>
<dbReference type="Proteomes" id="UP000275281">
    <property type="component" value="Unassembled WGS sequence"/>
</dbReference>
<comment type="caution">
    <text evidence="5">The sequence shown here is derived from an EMBL/GenBank/DDBJ whole genome shotgun (WGS) entry which is preliminary data.</text>
</comment>
<accession>A0A3N5XXF7</accession>
<feature type="coiled-coil region" evidence="2">
    <location>
        <begin position="77"/>
        <end position="139"/>
    </location>
</feature>
<dbReference type="OrthoDB" id="9806939at2"/>
<feature type="domain" description="CusB-like beta-barrel" evidence="4">
    <location>
        <begin position="176"/>
        <end position="249"/>
    </location>
</feature>
<organism evidence="5 6">
    <name type="scientific">Alteromonas sediminis</name>
    <dbReference type="NCBI Taxonomy" id="2259342"/>
    <lineage>
        <taxon>Bacteria</taxon>
        <taxon>Pseudomonadati</taxon>
        <taxon>Pseudomonadota</taxon>
        <taxon>Gammaproteobacteria</taxon>
        <taxon>Alteromonadales</taxon>
        <taxon>Alteromonadaceae</taxon>
        <taxon>Alteromonas/Salinimonas group</taxon>
        <taxon>Alteromonas</taxon>
    </lineage>
</organism>
<dbReference type="GO" id="GO:0015562">
    <property type="term" value="F:efflux transmembrane transporter activity"/>
    <property type="evidence" value="ECO:0007669"/>
    <property type="project" value="TreeGrafter"/>
</dbReference>
<name>A0A3N5XXF7_9ALTE</name>
<evidence type="ECO:0000256" key="2">
    <source>
        <dbReference type="SAM" id="Coils"/>
    </source>
</evidence>
<keyword evidence="6" id="KW-1185">Reference proteome</keyword>
<evidence type="ECO:0000259" key="3">
    <source>
        <dbReference type="Pfam" id="PF25917"/>
    </source>
</evidence>
<evidence type="ECO:0000256" key="1">
    <source>
        <dbReference type="ARBA" id="ARBA00009477"/>
    </source>
</evidence>
<dbReference type="InterPro" id="IPR058625">
    <property type="entry name" value="MdtA-like_BSH"/>
</dbReference>
<dbReference type="EMBL" id="RPOK01000006">
    <property type="protein sequence ID" value="RPJ65150.1"/>
    <property type="molecule type" value="Genomic_DNA"/>
</dbReference>
<dbReference type="Gene3D" id="2.40.30.170">
    <property type="match status" value="1"/>
</dbReference>
<feature type="domain" description="Multidrug resistance protein MdtA-like barrel-sandwich hybrid" evidence="3">
    <location>
        <begin position="44"/>
        <end position="164"/>
    </location>
</feature>
<gene>
    <name evidence="5" type="ORF">DRW07_16430</name>
</gene>
<reference evidence="5 6" key="1">
    <citation type="submission" date="2018-11" db="EMBL/GenBank/DDBJ databases">
        <authorList>
            <person name="Ye M.-Q."/>
            <person name="Du Z.-J."/>
        </authorList>
    </citation>
    <scope>NUCLEOTIDE SEQUENCE [LARGE SCALE GENOMIC DNA]</scope>
    <source>
        <strain evidence="5 6">U0105</strain>
    </source>
</reference>
<dbReference type="Pfam" id="PF25954">
    <property type="entry name" value="Beta-barrel_RND_2"/>
    <property type="match status" value="1"/>
</dbReference>
<dbReference type="InterPro" id="IPR006143">
    <property type="entry name" value="RND_pump_MFP"/>
</dbReference>
<protein>
    <submittedName>
        <fullName evidence="5">Efflux RND transporter periplasmic adaptor subunit</fullName>
    </submittedName>
</protein>
<dbReference type="Gene3D" id="2.40.50.100">
    <property type="match status" value="1"/>
</dbReference>
<proteinExistence type="inferred from homology"/>
<dbReference type="InterPro" id="IPR058792">
    <property type="entry name" value="Beta-barrel_RND_2"/>
</dbReference>
<evidence type="ECO:0000313" key="5">
    <source>
        <dbReference type="EMBL" id="RPJ65150.1"/>
    </source>
</evidence>
<evidence type="ECO:0000313" key="6">
    <source>
        <dbReference type="Proteomes" id="UP000275281"/>
    </source>
</evidence>
<dbReference type="Gene3D" id="2.40.420.20">
    <property type="match status" value="1"/>
</dbReference>
<keyword evidence="2" id="KW-0175">Coiled coil</keyword>